<comment type="subcellular location">
    <subcellularLocation>
        <location evidence="1">Cell membrane</location>
        <topology evidence="1">Multi-pass membrane protein</topology>
    </subcellularLocation>
</comment>
<sequence>MELELFYKGIIASVIYSIIGVTVLLVAYWIMERLTPEKSWKEIVENKNMALAIVFGAMILGISIIIAAAIHG</sequence>
<feature type="transmembrane region" description="Helical" evidence="7">
    <location>
        <begin position="6"/>
        <end position="30"/>
    </location>
</feature>
<dbReference type="OrthoDB" id="200249at2"/>
<dbReference type="RefSeq" id="WP_121935545.1">
    <property type="nucleotide sequence ID" value="NZ_RDOJ01000022.1"/>
</dbReference>
<organism evidence="8 9">
    <name type="scientific">Faecalibacter macacae</name>
    <dbReference type="NCBI Taxonomy" id="1859289"/>
    <lineage>
        <taxon>Bacteria</taxon>
        <taxon>Pseudomonadati</taxon>
        <taxon>Bacteroidota</taxon>
        <taxon>Flavobacteriia</taxon>
        <taxon>Flavobacteriales</taxon>
        <taxon>Weeksellaceae</taxon>
        <taxon>Faecalibacter</taxon>
    </lineage>
</organism>
<evidence type="ECO:0000256" key="2">
    <source>
        <dbReference type="ARBA" id="ARBA00005779"/>
    </source>
</evidence>
<dbReference type="Pfam" id="PF03994">
    <property type="entry name" value="DUF350"/>
    <property type="match status" value="1"/>
</dbReference>
<evidence type="ECO:0000256" key="1">
    <source>
        <dbReference type="ARBA" id="ARBA00004651"/>
    </source>
</evidence>
<keyword evidence="5 7" id="KW-1133">Transmembrane helix</keyword>
<dbReference type="Proteomes" id="UP000275348">
    <property type="component" value="Unassembled WGS sequence"/>
</dbReference>
<proteinExistence type="inferred from homology"/>
<evidence type="ECO:0000256" key="6">
    <source>
        <dbReference type="ARBA" id="ARBA00023136"/>
    </source>
</evidence>
<dbReference type="PANTHER" id="PTHR40043:SF1">
    <property type="entry name" value="UPF0719 INNER MEMBRANE PROTEIN YJFL"/>
    <property type="match status" value="1"/>
</dbReference>
<accession>A0A3L9M0Q5</accession>
<feature type="transmembrane region" description="Helical" evidence="7">
    <location>
        <begin position="50"/>
        <end position="70"/>
    </location>
</feature>
<name>A0A3L9M0Q5_9FLAO</name>
<keyword evidence="9" id="KW-1185">Reference proteome</keyword>
<evidence type="ECO:0000256" key="4">
    <source>
        <dbReference type="ARBA" id="ARBA00022692"/>
    </source>
</evidence>
<dbReference type="GO" id="GO:0005886">
    <property type="term" value="C:plasma membrane"/>
    <property type="evidence" value="ECO:0007669"/>
    <property type="project" value="UniProtKB-SubCell"/>
</dbReference>
<gene>
    <name evidence="8" type="ORF">EAH69_12485</name>
</gene>
<evidence type="ECO:0000256" key="5">
    <source>
        <dbReference type="ARBA" id="ARBA00022989"/>
    </source>
</evidence>
<keyword evidence="4 7" id="KW-0812">Transmembrane</keyword>
<evidence type="ECO:0000313" key="8">
    <source>
        <dbReference type="EMBL" id="RLZ06747.1"/>
    </source>
</evidence>
<reference evidence="8 9" key="1">
    <citation type="submission" date="2018-10" db="EMBL/GenBank/DDBJ databases">
        <authorList>
            <person name="Chen X."/>
        </authorList>
    </citation>
    <scope>NUCLEOTIDE SEQUENCE [LARGE SCALE GENOMIC DNA]</scope>
    <source>
        <strain evidence="8 9">YIM 102668</strain>
    </source>
</reference>
<dbReference type="PANTHER" id="PTHR40043">
    <property type="entry name" value="UPF0719 INNER MEMBRANE PROTEIN YJFL"/>
    <property type="match status" value="1"/>
</dbReference>
<evidence type="ECO:0000256" key="3">
    <source>
        <dbReference type="ARBA" id="ARBA00022475"/>
    </source>
</evidence>
<dbReference type="InterPro" id="IPR007140">
    <property type="entry name" value="DUF350"/>
</dbReference>
<evidence type="ECO:0000256" key="7">
    <source>
        <dbReference type="SAM" id="Phobius"/>
    </source>
</evidence>
<comment type="caution">
    <text evidence="8">The sequence shown here is derived from an EMBL/GenBank/DDBJ whole genome shotgun (WGS) entry which is preliminary data.</text>
</comment>
<dbReference type="AlphaFoldDB" id="A0A3L9M0Q5"/>
<evidence type="ECO:0000313" key="9">
    <source>
        <dbReference type="Proteomes" id="UP000275348"/>
    </source>
</evidence>
<protein>
    <submittedName>
        <fullName evidence="8">DUF350 domain-containing protein</fullName>
    </submittedName>
</protein>
<dbReference type="EMBL" id="RDOJ01000022">
    <property type="protein sequence ID" value="RLZ06747.1"/>
    <property type="molecule type" value="Genomic_DNA"/>
</dbReference>
<keyword evidence="3" id="KW-1003">Cell membrane</keyword>
<comment type="similarity">
    <text evidence="2">Belongs to the UPF0719 family.</text>
</comment>
<keyword evidence="6 7" id="KW-0472">Membrane</keyword>